<keyword evidence="10" id="KW-1185">Reference proteome</keyword>
<feature type="repeat" description="WD" evidence="7">
    <location>
        <begin position="339"/>
        <end position="375"/>
    </location>
</feature>
<dbReference type="HAMAP" id="MF_03029">
    <property type="entry name" value="WDR12"/>
    <property type="match status" value="1"/>
</dbReference>
<dbReference type="CDD" id="cd00200">
    <property type="entry name" value="WD40"/>
    <property type="match status" value="1"/>
</dbReference>
<reference evidence="9" key="2">
    <citation type="submission" date="2023-05" db="EMBL/GenBank/DDBJ databases">
        <authorList>
            <person name="Fouks B."/>
        </authorList>
    </citation>
    <scope>NUCLEOTIDE SEQUENCE</scope>
    <source>
        <strain evidence="9">Stay&amp;Tobe</strain>
        <tissue evidence="9">Testes</tissue>
    </source>
</reference>
<dbReference type="InterPro" id="IPR012972">
    <property type="entry name" value="NLE"/>
</dbReference>
<dbReference type="GO" id="GO:0030687">
    <property type="term" value="C:preribosome, large subunit precursor"/>
    <property type="evidence" value="ECO:0007669"/>
    <property type="project" value="UniProtKB-UniRule"/>
</dbReference>
<dbReference type="PANTHER" id="PTHR19855">
    <property type="entry name" value="WD40 REPEAT PROTEIN 12, 37"/>
    <property type="match status" value="1"/>
</dbReference>
<dbReference type="InterPro" id="IPR036322">
    <property type="entry name" value="WD40_repeat_dom_sf"/>
</dbReference>
<protein>
    <recommendedName>
        <fullName evidence="6">Ribosome biogenesis protein WDR12 homolog</fullName>
    </recommendedName>
</protein>
<organism evidence="9 10">
    <name type="scientific">Diploptera punctata</name>
    <name type="common">Pacific beetle cockroach</name>
    <dbReference type="NCBI Taxonomy" id="6984"/>
    <lineage>
        <taxon>Eukaryota</taxon>
        <taxon>Metazoa</taxon>
        <taxon>Ecdysozoa</taxon>
        <taxon>Arthropoda</taxon>
        <taxon>Hexapoda</taxon>
        <taxon>Insecta</taxon>
        <taxon>Pterygota</taxon>
        <taxon>Neoptera</taxon>
        <taxon>Polyneoptera</taxon>
        <taxon>Dictyoptera</taxon>
        <taxon>Blattodea</taxon>
        <taxon>Blaberoidea</taxon>
        <taxon>Blaberidae</taxon>
        <taxon>Diplopterinae</taxon>
        <taxon>Diploptera</taxon>
    </lineage>
</organism>
<comment type="similarity">
    <text evidence="6">Belongs to the WD repeat WDR12/YTM1 family.</text>
</comment>
<evidence type="ECO:0000256" key="7">
    <source>
        <dbReference type="PROSITE-ProRule" id="PRU00221"/>
    </source>
</evidence>
<dbReference type="GO" id="GO:0005730">
    <property type="term" value="C:nucleolus"/>
    <property type="evidence" value="ECO:0007669"/>
    <property type="project" value="UniProtKB-SubCell"/>
</dbReference>
<feature type="repeat" description="WD" evidence="7">
    <location>
        <begin position="188"/>
        <end position="229"/>
    </location>
</feature>
<dbReference type="SMART" id="SM00320">
    <property type="entry name" value="WD40"/>
    <property type="match status" value="7"/>
</dbReference>
<evidence type="ECO:0000256" key="4">
    <source>
        <dbReference type="ARBA" id="ARBA00022737"/>
    </source>
</evidence>
<name>A0AAD8ELU8_DIPPU</name>
<proteinExistence type="inferred from homology"/>
<dbReference type="PANTHER" id="PTHR19855:SF11">
    <property type="entry name" value="RIBOSOME BIOGENESIS PROTEIN WDR12"/>
    <property type="match status" value="1"/>
</dbReference>
<comment type="subcellular location">
    <subcellularLocation>
        <location evidence="6">Nucleus</location>
        <location evidence="6">Nucleolus</location>
    </subcellularLocation>
    <subcellularLocation>
        <location evidence="6">Nucleus</location>
        <location evidence="6">Nucleoplasm</location>
    </subcellularLocation>
</comment>
<feature type="repeat" description="WD" evidence="7">
    <location>
        <begin position="254"/>
        <end position="287"/>
    </location>
</feature>
<dbReference type="GO" id="GO:0000463">
    <property type="term" value="P:maturation of LSU-rRNA from tricistronic rRNA transcript (SSU-rRNA, 5.8S rRNA, LSU-rRNA)"/>
    <property type="evidence" value="ECO:0007669"/>
    <property type="project" value="UniProtKB-UniRule"/>
</dbReference>
<dbReference type="AlphaFoldDB" id="A0AAD8ELU8"/>
<sequence length="417" mass="47098">MAAQIHIRLVTKQIKYAVPDTPFAVPCTVSCSELNSIVNGLIKDNNEERQHGEIDFDFLVYGEVLRVPLNEHLEEHSISSEVIVEVEYFERVPAPEPYDCLLHDDWVSAVQVRNGWILSGCYDNTLHLWTTKGRHQLTIPGHTGPIKAVAWVSFDDTMATFVSASHDQTAMLWEWNVSSNAVECIHVCRGHERGLECVGISPCKSRMATGGWDTRLKIWSADIHEESNMSGETLPKRMKTEHGKSQVRTPLITLKGHKEAISSVEWTDGSEICTASWDHTLRLWDTEIGGIKSEIVGNKSFFDASWSPLSRMLITASADRHIRLYDPRSKEGSLVKSTFTSHTVWVQCVKWSTTDEHLFISGSHDHQVKLWDSRSPKAPLFDLRGHEGKVLCCDWSNPELIVSGDSDNTLRIFHSNR</sequence>
<evidence type="ECO:0000256" key="6">
    <source>
        <dbReference type="HAMAP-Rule" id="MF_03029"/>
    </source>
</evidence>
<comment type="function">
    <text evidence="6">Required for maturation of ribosomal RNAs and formation of the large ribosomal subunit.</text>
</comment>
<dbReference type="FunFam" id="2.130.10.10:FF:001898">
    <property type="entry name" value="Ribosome biogenesis protein WDR12 homolog"/>
    <property type="match status" value="1"/>
</dbReference>
<dbReference type="EMBL" id="JASPKZ010003053">
    <property type="protein sequence ID" value="KAJ9594312.1"/>
    <property type="molecule type" value="Genomic_DNA"/>
</dbReference>
<dbReference type="InterPro" id="IPR028599">
    <property type="entry name" value="WDR12/Ytm1"/>
</dbReference>
<dbReference type="InterPro" id="IPR020472">
    <property type="entry name" value="WD40_PAC1"/>
</dbReference>
<evidence type="ECO:0000256" key="1">
    <source>
        <dbReference type="ARBA" id="ARBA00022517"/>
    </source>
</evidence>
<dbReference type="InterPro" id="IPR019775">
    <property type="entry name" value="WD40_repeat_CS"/>
</dbReference>
<dbReference type="GO" id="GO:0005654">
    <property type="term" value="C:nucleoplasm"/>
    <property type="evidence" value="ECO:0007669"/>
    <property type="project" value="UniProtKB-SubCell"/>
</dbReference>
<dbReference type="GO" id="GO:0000466">
    <property type="term" value="P:maturation of 5.8S rRNA from tricistronic rRNA transcript (SSU-rRNA, 5.8S rRNA, LSU-rRNA)"/>
    <property type="evidence" value="ECO:0007669"/>
    <property type="project" value="UniProtKB-UniRule"/>
</dbReference>
<keyword evidence="3 7" id="KW-0853">WD repeat</keyword>
<dbReference type="InterPro" id="IPR015943">
    <property type="entry name" value="WD40/YVTN_repeat-like_dom_sf"/>
</dbReference>
<feature type="repeat" description="WD" evidence="7">
    <location>
        <begin position="383"/>
        <end position="417"/>
    </location>
</feature>
<evidence type="ECO:0000256" key="5">
    <source>
        <dbReference type="ARBA" id="ARBA00023242"/>
    </source>
</evidence>
<keyword evidence="4" id="KW-0677">Repeat</keyword>
<evidence type="ECO:0000313" key="10">
    <source>
        <dbReference type="Proteomes" id="UP001233999"/>
    </source>
</evidence>
<accession>A0AAD8ELU8</accession>
<dbReference type="Gene3D" id="2.130.10.10">
    <property type="entry name" value="YVTN repeat-like/Quinoprotein amine dehydrogenase"/>
    <property type="match status" value="3"/>
</dbReference>
<dbReference type="PROSITE" id="PS50294">
    <property type="entry name" value="WD_REPEATS_REGION"/>
    <property type="match status" value="3"/>
</dbReference>
<dbReference type="Pfam" id="PF08154">
    <property type="entry name" value="NLE"/>
    <property type="match status" value="1"/>
</dbReference>
<feature type="domain" description="NLE" evidence="8">
    <location>
        <begin position="5"/>
        <end position="73"/>
    </location>
</feature>
<keyword evidence="1 6" id="KW-0690">Ribosome biogenesis</keyword>
<evidence type="ECO:0000256" key="3">
    <source>
        <dbReference type="ARBA" id="ARBA00022574"/>
    </source>
</evidence>
<evidence type="ECO:0000259" key="8">
    <source>
        <dbReference type="Pfam" id="PF08154"/>
    </source>
</evidence>
<dbReference type="InterPro" id="IPR001680">
    <property type="entry name" value="WD40_rpt"/>
</dbReference>
<evidence type="ECO:0000256" key="2">
    <source>
        <dbReference type="ARBA" id="ARBA00022552"/>
    </source>
</evidence>
<dbReference type="PROSITE" id="PS00678">
    <property type="entry name" value="WD_REPEATS_1"/>
    <property type="match status" value="1"/>
</dbReference>
<dbReference type="Proteomes" id="UP001233999">
    <property type="component" value="Unassembled WGS sequence"/>
</dbReference>
<keyword evidence="5 6" id="KW-0539">Nucleus</keyword>
<dbReference type="SUPFAM" id="SSF50978">
    <property type="entry name" value="WD40 repeat-like"/>
    <property type="match status" value="1"/>
</dbReference>
<dbReference type="PRINTS" id="PR00320">
    <property type="entry name" value="GPROTEINBRPT"/>
</dbReference>
<comment type="caution">
    <text evidence="9">The sequence shown here is derived from an EMBL/GenBank/DDBJ whole genome shotgun (WGS) entry which is preliminary data.</text>
</comment>
<reference evidence="9" key="1">
    <citation type="journal article" date="2023" name="IScience">
        <title>Live-bearing cockroach genome reveals convergent evolutionary mechanisms linked to viviparity in insects and beyond.</title>
        <authorList>
            <person name="Fouks B."/>
            <person name="Harrison M.C."/>
            <person name="Mikhailova A.A."/>
            <person name="Marchal E."/>
            <person name="English S."/>
            <person name="Carruthers M."/>
            <person name="Jennings E.C."/>
            <person name="Chiamaka E.L."/>
            <person name="Frigard R.A."/>
            <person name="Pippel M."/>
            <person name="Attardo G.M."/>
            <person name="Benoit J.B."/>
            <person name="Bornberg-Bauer E."/>
            <person name="Tobe S.S."/>
        </authorList>
    </citation>
    <scope>NUCLEOTIDE SEQUENCE</scope>
    <source>
        <strain evidence="9">Stay&amp;Tobe</strain>
    </source>
</reference>
<evidence type="ECO:0000313" key="9">
    <source>
        <dbReference type="EMBL" id="KAJ9594312.1"/>
    </source>
</evidence>
<dbReference type="GO" id="GO:0043021">
    <property type="term" value="F:ribonucleoprotein complex binding"/>
    <property type="evidence" value="ECO:0007669"/>
    <property type="project" value="UniProtKB-UniRule"/>
</dbReference>
<gene>
    <name evidence="9" type="ORF">L9F63_014257</name>
</gene>
<dbReference type="Pfam" id="PF00400">
    <property type="entry name" value="WD40"/>
    <property type="match status" value="7"/>
</dbReference>
<dbReference type="PROSITE" id="PS50082">
    <property type="entry name" value="WD_REPEATS_2"/>
    <property type="match status" value="4"/>
</dbReference>
<keyword evidence="2 6" id="KW-0698">rRNA processing</keyword>